<dbReference type="CDD" id="cd04080">
    <property type="entry name" value="CBM6_cellulase-like"/>
    <property type="match status" value="1"/>
</dbReference>
<dbReference type="PRINTS" id="PR00133">
    <property type="entry name" value="GLHYDRLASE3"/>
</dbReference>
<dbReference type="SUPFAM" id="SSF51445">
    <property type="entry name" value="(Trans)glycosidases"/>
    <property type="match status" value="2"/>
</dbReference>
<dbReference type="RefSeq" id="WP_073298660.1">
    <property type="nucleotide sequence ID" value="NZ_FQUF01000042.1"/>
</dbReference>
<dbReference type="Gene3D" id="3.20.20.80">
    <property type="entry name" value="Glycosidases"/>
    <property type="match status" value="1"/>
</dbReference>
<keyword evidence="5 7" id="KW-0378">Hydrolase</keyword>
<dbReference type="InterPro" id="IPR002772">
    <property type="entry name" value="Glyco_hydro_3_C"/>
</dbReference>
<dbReference type="Pfam" id="PF07554">
    <property type="entry name" value="FIVAR"/>
    <property type="match status" value="2"/>
</dbReference>
<dbReference type="Proteomes" id="UP000184128">
    <property type="component" value="Unassembled WGS sequence"/>
</dbReference>
<evidence type="ECO:0000256" key="2">
    <source>
        <dbReference type="ARBA" id="ARBA00005336"/>
    </source>
</evidence>
<dbReference type="SMART" id="SM00606">
    <property type="entry name" value="CBD_IV"/>
    <property type="match status" value="2"/>
</dbReference>
<dbReference type="InterPro" id="IPR033453">
    <property type="entry name" value="Glyco_hydro_30_TIM-barrel"/>
</dbReference>
<evidence type="ECO:0000313" key="10">
    <source>
        <dbReference type="EMBL" id="SHF19307.1"/>
    </source>
</evidence>
<dbReference type="Gene3D" id="3.40.50.1700">
    <property type="entry name" value="Glycoside hydrolase family 3 C-terminal domain"/>
    <property type="match status" value="1"/>
</dbReference>
<evidence type="ECO:0000256" key="5">
    <source>
        <dbReference type="ARBA" id="ARBA00022801"/>
    </source>
</evidence>
<dbReference type="Pfam" id="PF01915">
    <property type="entry name" value="Glyco_hydro_3_C"/>
    <property type="match status" value="1"/>
</dbReference>
<dbReference type="PANTHER" id="PTHR30620:SF16">
    <property type="entry name" value="LYSOSOMAL BETA GLUCOSIDASE"/>
    <property type="match status" value="1"/>
</dbReference>
<name>A0A1M4ZNC2_9LACT</name>
<evidence type="ECO:0000256" key="6">
    <source>
        <dbReference type="ARBA" id="ARBA00023295"/>
    </source>
</evidence>
<feature type="non-terminal residue" evidence="10">
    <location>
        <position position="2167"/>
    </location>
</feature>
<feature type="domain" description="CBM6" evidence="9">
    <location>
        <begin position="1866"/>
        <end position="1996"/>
    </location>
</feature>
<dbReference type="SUPFAM" id="SSF52279">
    <property type="entry name" value="Beta-D-glucan exohydrolase, C-terminal domain"/>
    <property type="match status" value="1"/>
</dbReference>
<organism evidence="10 11">
    <name type="scientific">Atopostipes suicloacalis DSM 15692</name>
    <dbReference type="NCBI Taxonomy" id="1121025"/>
    <lineage>
        <taxon>Bacteria</taxon>
        <taxon>Bacillati</taxon>
        <taxon>Bacillota</taxon>
        <taxon>Bacilli</taxon>
        <taxon>Lactobacillales</taxon>
        <taxon>Carnobacteriaceae</taxon>
        <taxon>Atopostipes</taxon>
    </lineage>
</organism>
<dbReference type="InterPro" id="IPR051915">
    <property type="entry name" value="Cellulose_Degrad_GH3"/>
</dbReference>
<dbReference type="OrthoDB" id="9805821at2"/>
<reference evidence="10 11" key="1">
    <citation type="submission" date="2016-11" db="EMBL/GenBank/DDBJ databases">
        <authorList>
            <person name="Jaros S."/>
            <person name="Januszkiewicz K."/>
            <person name="Wedrychowicz H."/>
        </authorList>
    </citation>
    <scope>NUCLEOTIDE SEQUENCE [LARGE SCALE GENOMIC DNA]</scope>
    <source>
        <strain evidence="10 11">DSM 15692</strain>
    </source>
</reference>
<evidence type="ECO:0000259" key="9">
    <source>
        <dbReference type="PROSITE" id="PS51175"/>
    </source>
</evidence>
<dbReference type="InterPro" id="IPR036962">
    <property type="entry name" value="Glyco_hydro_3_N_sf"/>
</dbReference>
<dbReference type="InterPro" id="IPR005084">
    <property type="entry name" value="CBM6"/>
</dbReference>
<dbReference type="EMBL" id="FQUF01000042">
    <property type="protein sequence ID" value="SHF19307.1"/>
    <property type="molecule type" value="Genomic_DNA"/>
</dbReference>
<keyword evidence="4 8" id="KW-0732">Signal</keyword>
<dbReference type="Pfam" id="PF03422">
    <property type="entry name" value="CBM_6"/>
    <property type="match status" value="3"/>
</dbReference>
<evidence type="ECO:0000256" key="4">
    <source>
        <dbReference type="ARBA" id="ARBA00022729"/>
    </source>
</evidence>
<dbReference type="InterPro" id="IPR008979">
    <property type="entry name" value="Galactose-bd-like_sf"/>
</dbReference>
<dbReference type="InterPro" id="IPR017853">
    <property type="entry name" value="GH"/>
</dbReference>
<dbReference type="Gene3D" id="1.20.1270.70">
    <property type="entry name" value="Designed single chain three-helix bundle"/>
    <property type="match status" value="2"/>
</dbReference>
<sequence>MKHYWKHITAGIALACSLVGVINVNANQKSEAEIDQFVTEKLEEMSLEQKVGQMLQPDTRNITPEEVEKYQIGSILSGGGAQPESGNSAKDWADRFDKYQEAAIEGFGIPLLYGVDAVHGHNGVSDATMFPHNIGLGQADDEELMQQIAEVTAAEMRATGTNWTFTPTLGLPKNERWGRTYETYGENAELSAKLGASYIKGSQGSFSKDSAMATAKHFIGEGIAEDGINQGDIPFDYDGEEFQKILRDELLVPYKKAIENDVKSIMITYNSFNGTKAHGKKELISDLLKDELGFEGIVITDYNGIDQIEGDLTYKDKVIQSVNAGMDMFMVDEYEGDVPKWKAAYEAILAGVNNDEIAEDRINDAVTRILSVKYEMGLFDNDFESAYANRDLLDNFASDEHKAVAREAVTKSLTLLKNSELKNSTLVSELNNMENIVVGGSSANDIGMQNGGWTITWQGSKGNTTAGTTIYDGMKEVAPDKNFTLTTNGAIEKDKYDAAILVMGEEPYAEYAGDRQPDELVLSSSDIALINRIKEEDPELPIVAILTVGRPMTIANQIDSLDAVIMAGLPGSEGAGVADVLFGDIDFSGNLTLTWPWYASDIEKKFENDSIVMFEYGRGLKKNETTSLATTDPRLIDLGKTEGIIEAEDYATKHPEVKVENEQNIAHFWENRYVTYNVQIPKSARYTFFLNTAVDFDNTIPLDVYVDGVLYYSSSKELANTGGWDKFKVLEMDDKISLPEGKHELKIVSQGRDFNIDYFQFVEFDDDFTLPDNRPISDGTGPIIQEGAVGVTMSSSDLSQDMSWYKQEHEIMNKNSKKEDLALRSLDDSDITNIVVNDKKEYQTILGLGTSIEESTVNNMVKMSPEKRKEFIRNLIDPVDGMGNTLLRVTIGTSDFTGQDFYTYYDGTGKELDGEPDWYNETGSGFSIQKDIDYGIIEVIQEIQEIAKELGVDKELRFFASSWTPPGWMKTETAASQSYKNNELLLKGGRLNDDHIADLAKYYVRYLEEYEKHGITMYAMTMQNEPLLEIDYPSAYITGSQEAVLAKYIKEELAKSENLSDQGKAAKVWAFDHNFDGADAYIKDLFATEDGRDNVDGIAFHPYGGSPETMGDLYNQYNDEYSMHLTERSVWGTDGSNDIITWFRNGSESYNGWVTMLDSNIAPHQWVGTPDPTMFVQDANNRDNYWATPEVYLIGQFSKYIRPGYVRIDSTNGSKNTVTNVAFKDPATGRIILVATNRSNRDQAFKVTLGQTQFNAVLPAENTATYMWDPIDLSNVKEITDDLTLEDPVLSGSGEILDNDSDKVEDQTLEKIDETTTLTYMVNVKTPGSYKVEFDVATGKKGENSLPVQISQEDKILGIAHAKHFNFWDDGRKDYRTTQTYVTFEKPGIQSFDVTFPEGNMKFKDIQFTKEEAVTTLPGILDTTNYFDKNGLVVEDKGNFGFSDRDEYVDYKVNVQKEGEYNVIFDVATDNDGAGLWIDAIDESGNPEYIGEVDFKNTNGTDKYEQQTEKLGLKEGEYTLRFKFKSAATNLRQIIVGSGIKIEQPELIEGELDGQELIVNLMEGKFVETLDKEKWSLDIPDGVDFKLERINDQKVKLTFINEINEDFDNDLYLTLSIDADQWGATEGMSLTGVVVITAVDDPEILKKDQKIENDAETITIEIEGGTFTDEVEESLSLSENITDYISIEEVERIDFNHIEVKINREKPLYGDIRATFNLKTAGYKAGNTTLQVDTLFKGSSELPTPISIENEKVTLKEDMSYRNRGSLQTRTEKGNYVDFYLGIKEAGEYTLSYDVKNEGGISNGLKFSGGSGLATDNLGSVSFPNIYGNTFNYRSKFNFTPGDQTLRFEMNVDGFEISNISIEKVKPLTIEDNAVLTASEIVGGSSESSWVISPDLPAVEFTVADTYVDYNVDIKKAGTYEFQVSAATAESGAKAVLQSILNNNTSDLGTVPIVNGGSWEKYQDSEVIQIDLGAGVQTLRIYFKDHGFNLKSASLNLINSTVDKSDLEKAVASAKKRISSDYTESSWAEFISALTASEKVLENENATQEEVKLALEKLDLAEIALEKVEEPKEVDKSDLKQAIESAKTRVEEDYTPESWSVFEEALATADSVLTDEATLQEDVQKALENLVNAEIGLERIEEPEEVDKSDLKQAIDSAKARVEEDYT</sequence>
<dbReference type="PROSITE" id="PS51175">
    <property type="entry name" value="CBM6"/>
    <property type="match status" value="3"/>
</dbReference>
<dbReference type="PROSITE" id="PS00775">
    <property type="entry name" value="GLYCOSYL_HYDROL_F3"/>
    <property type="match status" value="1"/>
</dbReference>
<dbReference type="Pfam" id="PF02055">
    <property type="entry name" value="Glyco_hydro_30"/>
    <property type="match status" value="1"/>
</dbReference>
<protein>
    <recommendedName>
        <fullName evidence="3">beta-glucosidase</fullName>
        <ecNumber evidence="3">3.2.1.21</ecNumber>
    </recommendedName>
</protein>
<dbReference type="Gene3D" id="2.60.120.260">
    <property type="entry name" value="Galactose-binding domain-like"/>
    <property type="match status" value="5"/>
</dbReference>
<comment type="catalytic activity">
    <reaction evidence="1">
        <text>Hydrolysis of terminal, non-reducing beta-D-glucosyl residues with release of beta-D-glucose.</text>
        <dbReference type="EC" id="3.2.1.21"/>
    </reaction>
</comment>
<gene>
    <name evidence="10" type="ORF">SAMN02745249_02003</name>
</gene>
<evidence type="ECO:0000256" key="1">
    <source>
        <dbReference type="ARBA" id="ARBA00000448"/>
    </source>
</evidence>
<dbReference type="InterPro" id="IPR001764">
    <property type="entry name" value="Glyco_hydro_3_N"/>
</dbReference>
<dbReference type="Pfam" id="PF00933">
    <property type="entry name" value="Glyco_hydro_3"/>
    <property type="match status" value="1"/>
</dbReference>
<dbReference type="SUPFAM" id="SSF49785">
    <property type="entry name" value="Galactose-binding domain-like"/>
    <property type="match status" value="3"/>
</dbReference>
<evidence type="ECO:0000313" key="11">
    <source>
        <dbReference type="Proteomes" id="UP000184128"/>
    </source>
</evidence>
<dbReference type="Gene3D" id="3.20.20.300">
    <property type="entry name" value="Glycoside hydrolase, family 3, N-terminal domain"/>
    <property type="match status" value="1"/>
</dbReference>
<dbReference type="InterPro" id="IPR019800">
    <property type="entry name" value="Glyco_hydro_3_AS"/>
</dbReference>
<evidence type="ECO:0000256" key="3">
    <source>
        <dbReference type="ARBA" id="ARBA00012744"/>
    </source>
</evidence>
<dbReference type="GO" id="GO:0008422">
    <property type="term" value="F:beta-glucosidase activity"/>
    <property type="evidence" value="ECO:0007669"/>
    <property type="project" value="UniProtKB-EC"/>
</dbReference>
<keyword evidence="11" id="KW-1185">Reference proteome</keyword>
<evidence type="ECO:0000256" key="8">
    <source>
        <dbReference type="SAM" id="SignalP"/>
    </source>
</evidence>
<dbReference type="Pfam" id="PF17189">
    <property type="entry name" value="Glyco_hydro_30C"/>
    <property type="match status" value="1"/>
</dbReference>
<feature type="signal peptide" evidence="8">
    <location>
        <begin position="1"/>
        <end position="26"/>
    </location>
</feature>
<feature type="domain" description="CBM6" evidence="9">
    <location>
        <begin position="643"/>
        <end position="762"/>
    </location>
</feature>
<dbReference type="GO" id="GO:0009251">
    <property type="term" value="P:glucan catabolic process"/>
    <property type="evidence" value="ECO:0007669"/>
    <property type="project" value="TreeGrafter"/>
</dbReference>
<feature type="domain" description="CBM6" evidence="9">
    <location>
        <begin position="1404"/>
        <end position="1537"/>
    </location>
</feature>
<dbReference type="EC" id="3.2.1.21" evidence="3"/>
<dbReference type="GO" id="GO:0030246">
    <property type="term" value="F:carbohydrate binding"/>
    <property type="evidence" value="ECO:0007669"/>
    <property type="project" value="InterPro"/>
</dbReference>
<keyword evidence="6 7" id="KW-0326">Glycosidase</keyword>
<dbReference type="PANTHER" id="PTHR30620">
    <property type="entry name" value="PERIPLASMIC BETA-GLUCOSIDASE-RELATED"/>
    <property type="match status" value="1"/>
</dbReference>
<dbReference type="InterPro" id="IPR006584">
    <property type="entry name" value="Cellulose-bd_IV"/>
</dbReference>
<dbReference type="STRING" id="1121025.SAMN02745249_02003"/>
<accession>A0A1M4ZNC2</accession>
<evidence type="ECO:0000256" key="7">
    <source>
        <dbReference type="RuleBase" id="RU361161"/>
    </source>
</evidence>
<proteinExistence type="inferred from homology"/>
<dbReference type="InterPro" id="IPR033452">
    <property type="entry name" value="GH30_C"/>
</dbReference>
<dbReference type="InterPro" id="IPR036881">
    <property type="entry name" value="Glyco_hydro_3_C_sf"/>
</dbReference>
<feature type="chain" id="PRO_5039055480" description="beta-glucosidase" evidence="8">
    <location>
        <begin position="27"/>
        <end position="2167"/>
    </location>
</feature>
<comment type="similarity">
    <text evidence="2 7">Belongs to the glycosyl hydrolase 3 family.</text>
</comment>